<dbReference type="Proteomes" id="UP000001930">
    <property type="component" value="Chromosome I"/>
</dbReference>
<dbReference type="Pfam" id="PF02798">
    <property type="entry name" value="GST_N"/>
    <property type="match status" value="1"/>
</dbReference>
<dbReference type="CDD" id="cd03178">
    <property type="entry name" value="GST_C_Ure2p_like"/>
    <property type="match status" value="1"/>
</dbReference>
<dbReference type="KEGG" id="bte:BTH_I2390"/>
<feature type="domain" description="GST N-terminal" evidence="3">
    <location>
        <begin position="146"/>
        <end position="233"/>
    </location>
</feature>
<proteinExistence type="inferred from homology"/>
<dbReference type="SFLD" id="SFLDG00358">
    <property type="entry name" value="Main_(cytGST)"/>
    <property type="match status" value="1"/>
</dbReference>
<dbReference type="PANTHER" id="PTHR44051">
    <property type="entry name" value="GLUTATHIONE S-TRANSFERASE-RELATED"/>
    <property type="match status" value="1"/>
</dbReference>
<reference evidence="5 6" key="1">
    <citation type="journal article" date="2005" name="BMC Genomics">
        <title>Bacterial genome adaptation to niches: divergence of the potential virulence genes in three Burkholderia species of different survival strategies.</title>
        <authorList>
            <person name="Kim H.S."/>
            <person name="Schell M.A."/>
            <person name="Yu Y."/>
            <person name="Ulrich R.L."/>
            <person name="Sarria S.H."/>
            <person name="Nierman W.C."/>
            <person name="DeShazer D."/>
        </authorList>
    </citation>
    <scope>NUCLEOTIDE SEQUENCE [LARGE SCALE GENOMIC DNA]</scope>
    <source>
        <strain evidence="6">ATCC 700388 / DSM 13276 / CCUG 48851 / CIP 106301 / E264</strain>
    </source>
</reference>
<dbReference type="CDD" id="cd03048">
    <property type="entry name" value="GST_N_Ure2p_like"/>
    <property type="match status" value="1"/>
</dbReference>
<dbReference type="PROSITE" id="PS50405">
    <property type="entry name" value="GST_CTER"/>
    <property type="match status" value="1"/>
</dbReference>
<dbReference type="SUPFAM" id="SSF47616">
    <property type="entry name" value="GST C-terminal domain-like"/>
    <property type="match status" value="1"/>
</dbReference>
<dbReference type="InterPro" id="IPR036249">
    <property type="entry name" value="Thioredoxin-like_sf"/>
</dbReference>
<keyword evidence="6" id="KW-1185">Reference proteome</keyword>
<dbReference type="InterPro" id="IPR004045">
    <property type="entry name" value="Glutathione_S-Trfase_N"/>
</dbReference>
<dbReference type="PROSITE" id="PS50404">
    <property type="entry name" value="GST_NTER"/>
    <property type="match status" value="1"/>
</dbReference>
<evidence type="ECO:0000313" key="5">
    <source>
        <dbReference type="EMBL" id="ABC37468.1"/>
    </source>
</evidence>
<dbReference type="PANTHER" id="PTHR44051:SF19">
    <property type="entry name" value="DISULFIDE-BOND OXIDOREDUCTASE YFCG"/>
    <property type="match status" value="1"/>
</dbReference>
<dbReference type="SFLD" id="SFLDG01151">
    <property type="entry name" value="Main.2:_Nu-like"/>
    <property type="match status" value="1"/>
</dbReference>
<name>Q2SVY8_BURTA</name>
<accession>Q2SVY8</accession>
<dbReference type="InterPro" id="IPR040079">
    <property type="entry name" value="Glutathione_S-Trfase"/>
</dbReference>
<feature type="domain" description="GST C-terminal" evidence="4">
    <location>
        <begin position="236"/>
        <end position="362"/>
    </location>
</feature>
<organism evidence="5 6">
    <name type="scientific">Burkholderia thailandensis (strain ATCC 700388 / DSM 13276 / CCUG 48851 / CIP 106301 / E264)</name>
    <dbReference type="NCBI Taxonomy" id="271848"/>
    <lineage>
        <taxon>Bacteria</taxon>
        <taxon>Pseudomonadati</taxon>
        <taxon>Pseudomonadota</taxon>
        <taxon>Betaproteobacteria</taxon>
        <taxon>Burkholderiales</taxon>
        <taxon>Burkholderiaceae</taxon>
        <taxon>Burkholderia</taxon>
        <taxon>pseudomallei group</taxon>
    </lineage>
</organism>
<dbReference type="EMBL" id="CP000086">
    <property type="protein sequence ID" value="ABC37468.1"/>
    <property type="molecule type" value="Genomic_DNA"/>
</dbReference>
<dbReference type="InterPro" id="IPR004046">
    <property type="entry name" value="GST_C"/>
</dbReference>
<dbReference type="InterPro" id="IPR036282">
    <property type="entry name" value="Glutathione-S-Trfase_C_sf"/>
</dbReference>
<evidence type="ECO:0000256" key="1">
    <source>
        <dbReference type="RuleBase" id="RU003494"/>
    </source>
</evidence>
<evidence type="ECO:0000313" key="6">
    <source>
        <dbReference type="Proteomes" id="UP000001930"/>
    </source>
</evidence>
<feature type="region of interest" description="Disordered" evidence="2">
    <location>
        <begin position="114"/>
        <end position="133"/>
    </location>
</feature>
<evidence type="ECO:0000259" key="4">
    <source>
        <dbReference type="PROSITE" id="PS50405"/>
    </source>
</evidence>
<dbReference type="HOGENOM" id="CLU_011226_14_4_4"/>
<dbReference type="SFLD" id="SFLDS00019">
    <property type="entry name" value="Glutathione_Transferase_(cytos"/>
    <property type="match status" value="1"/>
</dbReference>
<evidence type="ECO:0000256" key="2">
    <source>
        <dbReference type="SAM" id="MobiDB-lite"/>
    </source>
</evidence>
<dbReference type="AlphaFoldDB" id="Q2SVY8"/>
<dbReference type="SUPFAM" id="SSF52833">
    <property type="entry name" value="Thioredoxin-like"/>
    <property type="match status" value="1"/>
</dbReference>
<evidence type="ECO:0000259" key="3">
    <source>
        <dbReference type="PROSITE" id="PS50404"/>
    </source>
</evidence>
<dbReference type="Gene3D" id="1.20.1050.10">
    <property type="match status" value="1"/>
</dbReference>
<sequence length="362" mass="39981">MQDAAADVALLREPQARAAEAARVHRGAARACGGGRAALKAGPHRRGAIACRASFAPGRDAARRDSPPLTMAFSRRCATQRDGALSPFRAAASNNARDRLHCADRVARPGWRRGRVATSSSIHRPSPSMSDLSEFPITKKWPAQHPDRIQLYSLPTPNGVKVSILLEETGLPYEAHVVRFDTNDQMSPEFLSLNPNNKIPAIIDPHGPGGKPLALFESGAILLYLAEKTGQLIPADPARRYETIQWLMFQMGGIGPMFGQLGFFHKFAGREYEDKRPRDRYVGEAKRLLGVLDGRLANRQWIMGDAYTIADIATFPWVRNLIGFYEARELVEFDRYPNVARVLDAFVARPAVVRGLNVPARP</sequence>
<dbReference type="Gene3D" id="3.40.30.10">
    <property type="entry name" value="Glutaredoxin"/>
    <property type="match status" value="1"/>
</dbReference>
<feature type="compositionally biased region" description="Low complexity" evidence="2">
    <location>
        <begin position="119"/>
        <end position="130"/>
    </location>
</feature>
<dbReference type="Pfam" id="PF00043">
    <property type="entry name" value="GST_C"/>
    <property type="match status" value="1"/>
</dbReference>
<protein>
    <submittedName>
        <fullName evidence="5">Glutathione S-transferase, putative</fullName>
    </submittedName>
</protein>
<dbReference type="InterPro" id="IPR010987">
    <property type="entry name" value="Glutathione-S-Trfase_C-like"/>
</dbReference>
<gene>
    <name evidence="5" type="ordered locus">BTH_I2390</name>
</gene>
<comment type="similarity">
    <text evidence="1">Belongs to the GST superfamily.</text>
</comment>